<dbReference type="GO" id="GO:0005886">
    <property type="term" value="C:plasma membrane"/>
    <property type="evidence" value="ECO:0007669"/>
    <property type="project" value="TreeGrafter"/>
</dbReference>
<gene>
    <name evidence="2" type="ORF">FRC96_09925</name>
</gene>
<dbReference type="InterPro" id="IPR050515">
    <property type="entry name" value="Beta-lactam/transpept"/>
</dbReference>
<reference evidence="2 3" key="1">
    <citation type="submission" date="2019-08" db="EMBL/GenBank/DDBJ databases">
        <title>Bradymonadales sp. TMQ2.</title>
        <authorList>
            <person name="Liang Q."/>
        </authorList>
    </citation>
    <scope>NUCLEOTIDE SEQUENCE [LARGE SCALE GENOMIC DNA]</scope>
    <source>
        <strain evidence="2 3">TMQ2</strain>
    </source>
</reference>
<dbReference type="PANTHER" id="PTHR30627">
    <property type="entry name" value="PEPTIDOGLYCAN D,D-TRANSPEPTIDASE"/>
    <property type="match status" value="1"/>
</dbReference>
<evidence type="ECO:0000259" key="1">
    <source>
        <dbReference type="Pfam" id="PF00905"/>
    </source>
</evidence>
<evidence type="ECO:0000313" key="2">
    <source>
        <dbReference type="EMBL" id="TXD36388.1"/>
    </source>
</evidence>
<accession>A0A5C6X5G3</accession>
<organism evidence="2 3">
    <name type="scientific">Lujinxingia vulgaris</name>
    <dbReference type="NCBI Taxonomy" id="2600176"/>
    <lineage>
        <taxon>Bacteria</taxon>
        <taxon>Deltaproteobacteria</taxon>
        <taxon>Bradymonadales</taxon>
        <taxon>Lujinxingiaceae</taxon>
        <taxon>Lujinxingia</taxon>
    </lineage>
</organism>
<comment type="caution">
    <text evidence="2">The sequence shown here is derived from an EMBL/GenBank/DDBJ whole genome shotgun (WGS) entry which is preliminary data.</text>
</comment>
<dbReference type="Gene3D" id="3.40.710.10">
    <property type="entry name" value="DD-peptidase/beta-lactamase superfamily"/>
    <property type="match status" value="1"/>
</dbReference>
<protein>
    <submittedName>
        <fullName evidence="2">Penicillin-binding protein</fullName>
    </submittedName>
</protein>
<dbReference type="GO" id="GO:0071972">
    <property type="term" value="F:peptidoglycan L,D-transpeptidase activity"/>
    <property type="evidence" value="ECO:0007669"/>
    <property type="project" value="TreeGrafter"/>
</dbReference>
<feature type="domain" description="Penicillin-binding protein transpeptidase" evidence="1">
    <location>
        <begin position="152"/>
        <end position="418"/>
    </location>
</feature>
<dbReference type="PANTHER" id="PTHR30627:SF2">
    <property type="entry name" value="PEPTIDOGLYCAN D,D-TRANSPEPTIDASE MRDA"/>
    <property type="match status" value="1"/>
</dbReference>
<dbReference type="GO" id="GO:0071555">
    <property type="term" value="P:cell wall organization"/>
    <property type="evidence" value="ECO:0007669"/>
    <property type="project" value="TreeGrafter"/>
</dbReference>
<dbReference type="RefSeq" id="WP_146974339.1">
    <property type="nucleotide sequence ID" value="NZ_VOSL01000044.1"/>
</dbReference>
<dbReference type="InterPro" id="IPR012338">
    <property type="entry name" value="Beta-lactam/transpept-like"/>
</dbReference>
<dbReference type="EMBL" id="VOSL01000044">
    <property type="protein sequence ID" value="TXD36388.1"/>
    <property type="molecule type" value="Genomic_DNA"/>
</dbReference>
<dbReference type="SUPFAM" id="SSF56601">
    <property type="entry name" value="beta-lactamase/transpeptidase-like"/>
    <property type="match status" value="1"/>
</dbReference>
<sequence length="472" mass="51922">MKKPISGRDRVWTTMVTTAALTFGVVGATVMTAGASPPVQEVERAQQVAERAAAADSAVRTLRLSAAREEAQAQARQRAERLVGVASTFEPVEFPALPDNWVAAGLDISKAEVVGDKLVQTLPSGARVVLTLDPELQSYLDQMLQANLVPHGGVVLMEPHTGRVLAMAENSRRGEQYDHFTRQAQAPSASVFKIVTAAALLEGEGVDPHQEVCYHGGTRGLSVRNIEGSPRLDNRCNDLEGALAWSINSLIAKQAYQNLSADELLSWAERFGYNQEIPFELPVQISEAYRVDDPHERARAAAGFWHSHLSPIHGAMIGAAMANEGVMMRPTLIDRYEAPDGTTLYEFEPKVFREVMAPETARKLSEMMVTTAERGTARRYFGHNRLFPRSVEVSGKTGTLSNQDPFLRFTWFVGFARHKEWDDDRGVAVAGLMANDPAWHLVGPQGASEGLRRYYQLASERRQDVDEAVASR</sequence>
<dbReference type="AlphaFoldDB" id="A0A5C6X5G3"/>
<dbReference type="OrthoDB" id="9811238at2"/>
<proteinExistence type="predicted"/>
<dbReference type="GO" id="GO:0008658">
    <property type="term" value="F:penicillin binding"/>
    <property type="evidence" value="ECO:0007669"/>
    <property type="project" value="InterPro"/>
</dbReference>
<name>A0A5C6X5G3_9DELT</name>
<dbReference type="InterPro" id="IPR001460">
    <property type="entry name" value="PCN-bd_Tpept"/>
</dbReference>
<evidence type="ECO:0000313" key="3">
    <source>
        <dbReference type="Proteomes" id="UP000321046"/>
    </source>
</evidence>
<dbReference type="Pfam" id="PF00905">
    <property type="entry name" value="Transpeptidase"/>
    <property type="match status" value="1"/>
</dbReference>
<dbReference type="Proteomes" id="UP000321046">
    <property type="component" value="Unassembled WGS sequence"/>
</dbReference>